<evidence type="ECO:0000256" key="1">
    <source>
        <dbReference type="ARBA" id="ARBA00022723"/>
    </source>
</evidence>
<accession>A0AAD8X4C7</accession>
<gene>
    <name evidence="7" type="ORF">QYE76_010136</name>
</gene>
<comment type="caution">
    <text evidence="7">The sequence shown here is derived from an EMBL/GenBank/DDBJ whole genome shotgun (WGS) entry which is preliminary data.</text>
</comment>
<dbReference type="GO" id="GO:0061630">
    <property type="term" value="F:ubiquitin protein ligase activity"/>
    <property type="evidence" value="ECO:0007669"/>
    <property type="project" value="TreeGrafter"/>
</dbReference>
<dbReference type="PANTHER" id="PTHR10315:SF96">
    <property type="entry name" value="SIAH-TYPE DOMAIN-CONTAINING PROTEIN"/>
    <property type="match status" value="1"/>
</dbReference>
<feature type="compositionally biased region" description="Low complexity" evidence="5">
    <location>
        <begin position="316"/>
        <end position="329"/>
    </location>
</feature>
<keyword evidence="3" id="KW-0862">Zinc</keyword>
<keyword evidence="8" id="KW-1185">Reference proteome</keyword>
<protein>
    <recommendedName>
        <fullName evidence="6">SIAH-type domain-containing protein</fullName>
    </recommendedName>
</protein>
<dbReference type="InterPro" id="IPR013083">
    <property type="entry name" value="Znf_RING/FYVE/PHD"/>
</dbReference>
<dbReference type="Proteomes" id="UP001231189">
    <property type="component" value="Unassembled WGS sequence"/>
</dbReference>
<evidence type="ECO:0000259" key="6">
    <source>
        <dbReference type="PROSITE" id="PS51081"/>
    </source>
</evidence>
<evidence type="ECO:0000256" key="3">
    <source>
        <dbReference type="ARBA" id="ARBA00022833"/>
    </source>
</evidence>
<feature type="region of interest" description="Disordered" evidence="5">
    <location>
        <begin position="450"/>
        <end position="490"/>
    </location>
</feature>
<dbReference type="InterPro" id="IPR052088">
    <property type="entry name" value="E3_ubiquitin-ligase_SINA"/>
</dbReference>
<dbReference type="PANTHER" id="PTHR10315">
    <property type="entry name" value="E3 UBIQUITIN PROTEIN LIGASE SIAH"/>
    <property type="match status" value="1"/>
</dbReference>
<dbReference type="Pfam" id="PF21361">
    <property type="entry name" value="Sina_ZnF"/>
    <property type="match status" value="1"/>
</dbReference>
<feature type="compositionally biased region" description="Basic residues" evidence="5">
    <location>
        <begin position="481"/>
        <end position="490"/>
    </location>
</feature>
<dbReference type="GO" id="GO:0005737">
    <property type="term" value="C:cytoplasm"/>
    <property type="evidence" value="ECO:0007669"/>
    <property type="project" value="TreeGrafter"/>
</dbReference>
<proteinExistence type="predicted"/>
<dbReference type="AlphaFoldDB" id="A0AAD8X4C7"/>
<evidence type="ECO:0000313" key="8">
    <source>
        <dbReference type="Proteomes" id="UP001231189"/>
    </source>
</evidence>
<keyword evidence="2 4" id="KW-0863">Zinc-finger</keyword>
<dbReference type="PROSITE" id="PS51081">
    <property type="entry name" value="ZF_SIAH"/>
    <property type="match status" value="1"/>
</dbReference>
<evidence type="ECO:0000313" key="7">
    <source>
        <dbReference type="EMBL" id="KAK1693439.1"/>
    </source>
</evidence>
<sequence length="490" mass="52743">MAAAETCHVCRRTLAGGYKRCYGAEHIVEWLKVPCPNKANGCSAKIARYAESAHLQVCQYRPFQCPAEDCTFADRYLSALKRHLTNTHKWPSTKVYDGTSNLALVDGFNVIMPCPGSTEMAFWPSTSHMLLLKVTRESYGRVVTPIRIRARGAKEYRLKLAYETPCGTHRLEYAFNVPSTDVSASGGLPPSLDDRFNFVVPKSVQPLDKDTIKVTRESYGRVVTPVHIRAREAKECRLKLAYETPCGTHRLEYAFNVPSTDVSASGGGGLSSPDDRFDFVVPKSVQPLDMDTIKTKKGGRSDQTNLAKGSRDAKATRVPPRRAAAATRPSSPPPPTPTPSSPPALAAAPRGRQEGAQHLAPPCPPPPASPAAAVGVGRRAKPRAVPAAAELLFPAHKKGRRGVSSSGGGAPRSERFRRRRFLLGGAAAGDDDVVARLFGLGTARWLGAPPAWPRSGSGRAGSLPCGAPLGGRREGRSSGRQCRRRVHCSA</sequence>
<name>A0AAD8X4C7_LOLMU</name>
<evidence type="ECO:0000256" key="2">
    <source>
        <dbReference type="ARBA" id="ARBA00022771"/>
    </source>
</evidence>
<feature type="compositionally biased region" description="Low complexity" evidence="5">
    <location>
        <begin position="370"/>
        <end position="389"/>
    </location>
</feature>
<evidence type="ECO:0000256" key="4">
    <source>
        <dbReference type="PROSITE-ProRule" id="PRU00455"/>
    </source>
</evidence>
<feature type="domain" description="SIAH-type" evidence="6">
    <location>
        <begin position="30"/>
        <end position="89"/>
    </location>
</feature>
<feature type="region of interest" description="Disordered" evidence="5">
    <location>
        <begin position="261"/>
        <end position="413"/>
    </location>
</feature>
<feature type="compositionally biased region" description="Pro residues" evidence="5">
    <location>
        <begin position="330"/>
        <end position="342"/>
    </location>
</feature>
<dbReference type="GO" id="GO:0008270">
    <property type="term" value="F:zinc ion binding"/>
    <property type="evidence" value="ECO:0007669"/>
    <property type="project" value="UniProtKB-KW"/>
</dbReference>
<organism evidence="7 8">
    <name type="scientific">Lolium multiflorum</name>
    <name type="common">Italian ryegrass</name>
    <name type="synonym">Lolium perenne subsp. multiflorum</name>
    <dbReference type="NCBI Taxonomy" id="4521"/>
    <lineage>
        <taxon>Eukaryota</taxon>
        <taxon>Viridiplantae</taxon>
        <taxon>Streptophyta</taxon>
        <taxon>Embryophyta</taxon>
        <taxon>Tracheophyta</taxon>
        <taxon>Spermatophyta</taxon>
        <taxon>Magnoliopsida</taxon>
        <taxon>Liliopsida</taxon>
        <taxon>Poales</taxon>
        <taxon>Poaceae</taxon>
        <taxon>BOP clade</taxon>
        <taxon>Pooideae</taxon>
        <taxon>Poodae</taxon>
        <taxon>Poeae</taxon>
        <taxon>Poeae Chloroplast Group 2 (Poeae type)</taxon>
        <taxon>Loliodinae</taxon>
        <taxon>Loliinae</taxon>
        <taxon>Lolium</taxon>
    </lineage>
</organism>
<reference evidence="7" key="1">
    <citation type="submission" date="2023-07" db="EMBL/GenBank/DDBJ databases">
        <title>A chromosome-level genome assembly of Lolium multiflorum.</title>
        <authorList>
            <person name="Chen Y."/>
            <person name="Copetti D."/>
            <person name="Kolliker R."/>
            <person name="Studer B."/>
        </authorList>
    </citation>
    <scope>NUCLEOTIDE SEQUENCE</scope>
    <source>
        <strain evidence="7">02402/16</strain>
        <tissue evidence="7">Leaf</tissue>
    </source>
</reference>
<dbReference type="Gene3D" id="3.30.40.10">
    <property type="entry name" value="Zinc/RING finger domain, C3HC4 (zinc finger)"/>
    <property type="match status" value="1"/>
</dbReference>
<dbReference type="EMBL" id="JAUUTY010000001">
    <property type="protein sequence ID" value="KAK1693439.1"/>
    <property type="molecule type" value="Genomic_DNA"/>
</dbReference>
<keyword evidence="1" id="KW-0479">Metal-binding</keyword>
<dbReference type="SUPFAM" id="SSF49599">
    <property type="entry name" value="TRAF domain-like"/>
    <property type="match status" value="1"/>
</dbReference>
<evidence type="ECO:0000256" key="5">
    <source>
        <dbReference type="SAM" id="MobiDB-lite"/>
    </source>
</evidence>
<dbReference type="InterPro" id="IPR013010">
    <property type="entry name" value="Znf_SIAH"/>
</dbReference>